<name>A0ABR8Y550_9BACT</name>
<keyword evidence="1" id="KW-1133">Transmembrane helix</keyword>
<keyword evidence="1" id="KW-0472">Membrane</keyword>
<feature type="transmembrane region" description="Helical" evidence="1">
    <location>
        <begin position="69"/>
        <end position="89"/>
    </location>
</feature>
<sequence>MMNDIDIKSLWKGQQAPVADLSAIRKKIKRFRLRRIGEAYAVIMLMILAIVFGAVIWICWTPLLTVTKVGITLLSIGFMLPALSYGRLLRLYYGLKIDSTNIDYIDNLLRIKKREYRQQHLILNLYFFFLSIGFALYGYEYTFFHSFYWGIIAYSILLLWIALNWFVFRPRIIRKRNHKFYDFMRYIESHREQLLE</sequence>
<dbReference type="EMBL" id="JACSPP010000005">
    <property type="protein sequence ID" value="MBD8039333.1"/>
    <property type="molecule type" value="Genomic_DNA"/>
</dbReference>
<comment type="caution">
    <text evidence="2">The sequence shown here is derived from an EMBL/GenBank/DDBJ whole genome shotgun (WGS) entry which is preliminary data.</text>
</comment>
<feature type="transmembrane region" description="Helical" evidence="1">
    <location>
        <begin position="147"/>
        <end position="168"/>
    </location>
</feature>
<keyword evidence="1" id="KW-0812">Transmembrane</keyword>
<dbReference type="RefSeq" id="WP_087248845.1">
    <property type="nucleotide sequence ID" value="NZ_JACSPP010000005.1"/>
</dbReference>
<accession>A0ABR8Y550</accession>
<feature type="transmembrane region" description="Helical" evidence="1">
    <location>
        <begin position="39"/>
        <end position="63"/>
    </location>
</feature>
<reference evidence="2 3" key="1">
    <citation type="submission" date="2020-08" db="EMBL/GenBank/DDBJ databases">
        <title>A Genomic Blueprint of the Chicken Gut Microbiome.</title>
        <authorList>
            <person name="Gilroy R."/>
            <person name="Ravi A."/>
            <person name="Getino M."/>
            <person name="Pursley I."/>
            <person name="Horton D.L."/>
            <person name="Alikhan N.-F."/>
            <person name="Baker D."/>
            <person name="Gharbi K."/>
            <person name="Hall N."/>
            <person name="Watson M."/>
            <person name="Adriaenssens E.M."/>
            <person name="Foster-Nyarko E."/>
            <person name="Jarju S."/>
            <person name="Secka A."/>
            <person name="Antonio M."/>
            <person name="Oren A."/>
            <person name="Chaudhuri R."/>
            <person name="La Ragione R.M."/>
            <person name="Hildebrand F."/>
            <person name="Pallen M.J."/>
        </authorList>
    </citation>
    <scope>NUCLEOTIDE SEQUENCE [LARGE SCALE GENOMIC DNA]</scope>
    <source>
        <strain evidence="2 3">Sa1CVN1</strain>
    </source>
</reference>
<evidence type="ECO:0000256" key="1">
    <source>
        <dbReference type="SAM" id="Phobius"/>
    </source>
</evidence>
<evidence type="ECO:0000313" key="2">
    <source>
        <dbReference type="EMBL" id="MBD8039333.1"/>
    </source>
</evidence>
<organism evidence="2 3">
    <name type="scientific">Phocaeicola intestinalis</name>
    <dbReference type="NCBI Taxonomy" id="2762212"/>
    <lineage>
        <taxon>Bacteria</taxon>
        <taxon>Pseudomonadati</taxon>
        <taxon>Bacteroidota</taxon>
        <taxon>Bacteroidia</taxon>
        <taxon>Bacteroidales</taxon>
        <taxon>Bacteroidaceae</taxon>
        <taxon>Phocaeicola</taxon>
    </lineage>
</organism>
<gene>
    <name evidence="2" type="ORF">H9625_02510</name>
</gene>
<keyword evidence="3" id="KW-1185">Reference proteome</keyword>
<proteinExistence type="predicted"/>
<dbReference type="Proteomes" id="UP000620874">
    <property type="component" value="Unassembled WGS sequence"/>
</dbReference>
<feature type="transmembrane region" description="Helical" evidence="1">
    <location>
        <begin position="121"/>
        <end position="141"/>
    </location>
</feature>
<evidence type="ECO:0000313" key="3">
    <source>
        <dbReference type="Proteomes" id="UP000620874"/>
    </source>
</evidence>
<protein>
    <submittedName>
        <fullName evidence="2">Uncharacterized protein</fullName>
    </submittedName>
</protein>